<evidence type="ECO:0000313" key="2">
    <source>
        <dbReference type="EMBL" id="OAT79542.1"/>
    </source>
</evidence>
<organism evidence="2 3">
    <name type="scientific">Desulfotomaculum copahuensis</name>
    <dbReference type="NCBI Taxonomy" id="1838280"/>
    <lineage>
        <taxon>Bacteria</taxon>
        <taxon>Bacillati</taxon>
        <taxon>Bacillota</taxon>
        <taxon>Clostridia</taxon>
        <taxon>Eubacteriales</taxon>
        <taxon>Desulfotomaculaceae</taxon>
        <taxon>Desulfotomaculum</taxon>
    </lineage>
</organism>
<dbReference type="NCBIfam" id="TIGR01909">
    <property type="entry name" value="C_GCAxxG_C_C"/>
    <property type="match status" value="1"/>
</dbReference>
<dbReference type="InterPro" id="IPR036280">
    <property type="entry name" value="Multihaem_cyt_sf"/>
</dbReference>
<keyword evidence="1" id="KW-0472">Membrane</keyword>
<reference evidence="2 3" key="1">
    <citation type="submission" date="2016-04" db="EMBL/GenBank/DDBJ databases">
        <authorList>
            <person name="Evans L.H."/>
            <person name="Alamgir A."/>
            <person name="Owens N."/>
            <person name="Weber N.D."/>
            <person name="Virtaneva K."/>
            <person name="Barbian K."/>
            <person name="Babar A."/>
            <person name="Rosenke K."/>
        </authorList>
    </citation>
    <scope>NUCLEOTIDE SEQUENCE [LARGE SCALE GENOMIC DNA]</scope>
    <source>
        <strain evidence="2 3">LMa1</strain>
    </source>
</reference>
<dbReference type="InterPro" id="IPR010181">
    <property type="entry name" value="CGCAxxGCC_motif"/>
</dbReference>
<accession>A0A1B7LB23</accession>
<evidence type="ECO:0000313" key="3">
    <source>
        <dbReference type="Proteomes" id="UP000078532"/>
    </source>
</evidence>
<sequence>MTGEELITEARNRAGNYFRQGYNCAESIFLAFRELALPEVDRDLVRMTTGFGGGMGHAGCMCGALTASGLIIGFLRGRKSHEEDRYGTYDLTRLFHDRFEEKFGVTCCRSLNPHPFDTPEHLRNCLKITGNTAKLLMEYLQEKSLVPAG</sequence>
<proteinExistence type="predicted"/>
<comment type="caution">
    <text evidence="2">The sequence shown here is derived from an EMBL/GenBank/DDBJ whole genome shotgun (WGS) entry which is preliminary data.</text>
</comment>
<feature type="transmembrane region" description="Helical" evidence="1">
    <location>
        <begin position="54"/>
        <end position="75"/>
    </location>
</feature>
<keyword evidence="3" id="KW-1185">Reference proteome</keyword>
<gene>
    <name evidence="2" type="ORF">A6M21_15445</name>
</gene>
<dbReference type="AlphaFoldDB" id="A0A1B7LB23"/>
<dbReference type="RefSeq" id="WP_066671271.1">
    <property type="nucleotide sequence ID" value="NZ_LYVF01000193.1"/>
</dbReference>
<dbReference type="Proteomes" id="UP000078532">
    <property type="component" value="Unassembled WGS sequence"/>
</dbReference>
<dbReference type="OrthoDB" id="1624765at2"/>
<dbReference type="Pfam" id="PF09719">
    <property type="entry name" value="C_GCAxxG_C_C"/>
    <property type="match status" value="1"/>
</dbReference>
<dbReference type="STRING" id="1838280.A6M21_15445"/>
<dbReference type="EMBL" id="LYVF01000193">
    <property type="protein sequence ID" value="OAT79542.1"/>
    <property type="molecule type" value="Genomic_DNA"/>
</dbReference>
<keyword evidence="1" id="KW-1133">Transmembrane helix</keyword>
<evidence type="ECO:0000256" key="1">
    <source>
        <dbReference type="SAM" id="Phobius"/>
    </source>
</evidence>
<evidence type="ECO:0008006" key="4">
    <source>
        <dbReference type="Google" id="ProtNLM"/>
    </source>
</evidence>
<keyword evidence="1" id="KW-0812">Transmembrane</keyword>
<name>A0A1B7LB23_9FIRM</name>
<protein>
    <recommendedName>
        <fullName evidence="4">C_GCAxxG_C_C family protein</fullName>
    </recommendedName>
</protein>
<dbReference type="SUPFAM" id="SSF48695">
    <property type="entry name" value="Multiheme cytochromes"/>
    <property type="match status" value="1"/>
</dbReference>